<dbReference type="InterPro" id="IPR051785">
    <property type="entry name" value="MMCE/EMCE_epimerase"/>
</dbReference>
<dbReference type="SUPFAM" id="SSF54593">
    <property type="entry name" value="Glyoxalase/Bleomycin resistance protein/Dihydroxybiphenyl dioxygenase"/>
    <property type="match status" value="1"/>
</dbReference>
<protein>
    <submittedName>
        <fullName evidence="4">Glyoxalase</fullName>
    </submittedName>
</protein>
<dbReference type="EMBL" id="AP023440">
    <property type="protein sequence ID" value="BCL26812.1"/>
    <property type="molecule type" value="Genomic_DNA"/>
</dbReference>
<dbReference type="KEGG" id="sgm:GCM10017557_16710"/>
<name>A0A7G1NW07_9ACTN</name>
<dbReference type="GO" id="GO:0046491">
    <property type="term" value="P:L-methylmalonyl-CoA metabolic process"/>
    <property type="evidence" value="ECO:0007669"/>
    <property type="project" value="TreeGrafter"/>
</dbReference>
<dbReference type="PROSITE" id="PS51819">
    <property type="entry name" value="VOC"/>
    <property type="match status" value="1"/>
</dbReference>
<gene>
    <name evidence="4" type="ORF">GCM10017557_16710</name>
</gene>
<dbReference type="InterPro" id="IPR029068">
    <property type="entry name" value="Glyas_Bleomycin-R_OHBP_Dase"/>
</dbReference>
<reference evidence="4 5" key="1">
    <citation type="journal article" date="2014" name="Int. J. Syst. Evol. Microbiol.">
        <title>Complete genome sequence of Corynebacterium casei LMG S-19264T (=DSM 44701T), isolated from a smear-ripened cheese.</title>
        <authorList>
            <consortium name="US DOE Joint Genome Institute (JGI-PGF)"/>
            <person name="Walter F."/>
            <person name="Albersmeier A."/>
            <person name="Kalinowski J."/>
            <person name="Ruckert C."/>
        </authorList>
    </citation>
    <scope>NUCLEOTIDE SEQUENCE [LARGE SCALE GENOMIC DNA]</scope>
    <source>
        <strain evidence="4 5">JCM 4677</strain>
    </source>
</reference>
<proteinExistence type="predicted"/>
<dbReference type="AlphaFoldDB" id="A0A7G1NW07"/>
<sequence>MIVGIHHAAISTPDLERLKTFYCDLFGLEEVMRFGWEQGDELCDEIVGLDGSAAKFVYLRGANAHLELFEYAHPTPKPRHADWRVCDHGFTHICFEVTDIHAEFERLTAAGMRFQNDAPIDALGMLHVAYGYDPDGNIVELVQFPEQDQDQEQEQGTKGDSASLTSTPLHIQASSGGRAGGQ</sequence>
<dbReference type="Gene3D" id="3.10.180.10">
    <property type="entry name" value="2,3-Dihydroxybiphenyl 1,2-Dioxygenase, domain 1"/>
    <property type="match status" value="1"/>
</dbReference>
<accession>A0A7G1NW07</accession>
<keyword evidence="1" id="KW-0479">Metal-binding</keyword>
<evidence type="ECO:0000313" key="5">
    <source>
        <dbReference type="Proteomes" id="UP000516444"/>
    </source>
</evidence>
<dbReference type="RefSeq" id="WP_190849824.1">
    <property type="nucleotide sequence ID" value="NZ_AP023440.1"/>
</dbReference>
<dbReference type="PANTHER" id="PTHR43048">
    <property type="entry name" value="METHYLMALONYL-COA EPIMERASE"/>
    <property type="match status" value="1"/>
</dbReference>
<dbReference type="GO" id="GO:0046872">
    <property type="term" value="F:metal ion binding"/>
    <property type="evidence" value="ECO:0007669"/>
    <property type="project" value="UniProtKB-KW"/>
</dbReference>
<feature type="domain" description="VOC" evidence="3">
    <location>
        <begin position="4"/>
        <end position="144"/>
    </location>
</feature>
<dbReference type="GO" id="GO:0004493">
    <property type="term" value="F:methylmalonyl-CoA epimerase activity"/>
    <property type="evidence" value="ECO:0007669"/>
    <property type="project" value="TreeGrafter"/>
</dbReference>
<keyword evidence="5" id="KW-1185">Reference proteome</keyword>
<dbReference type="PANTHER" id="PTHR43048:SF3">
    <property type="entry name" value="METHYLMALONYL-COA EPIMERASE, MITOCHONDRIAL"/>
    <property type="match status" value="1"/>
</dbReference>
<evidence type="ECO:0000259" key="3">
    <source>
        <dbReference type="PROSITE" id="PS51819"/>
    </source>
</evidence>
<feature type="compositionally biased region" description="Polar residues" evidence="2">
    <location>
        <begin position="156"/>
        <end position="175"/>
    </location>
</feature>
<evidence type="ECO:0000256" key="1">
    <source>
        <dbReference type="ARBA" id="ARBA00022723"/>
    </source>
</evidence>
<dbReference type="Proteomes" id="UP000516444">
    <property type="component" value="Chromosome"/>
</dbReference>
<organism evidence="4 5">
    <name type="scientific">Streptomyces aurantiacus</name>
    <dbReference type="NCBI Taxonomy" id="47760"/>
    <lineage>
        <taxon>Bacteria</taxon>
        <taxon>Bacillati</taxon>
        <taxon>Actinomycetota</taxon>
        <taxon>Actinomycetes</taxon>
        <taxon>Kitasatosporales</taxon>
        <taxon>Streptomycetaceae</taxon>
        <taxon>Streptomyces</taxon>
        <taxon>Streptomyces aurantiacus group</taxon>
    </lineage>
</organism>
<dbReference type="Pfam" id="PF00903">
    <property type="entry name" value="Glyoxalase"/>
    <property type="match status" value="1"/>
</dbReference>
<evidence type="ECO:0000256" key="2">
    <source>
        <dbReference type="SAM" id="MobiDB-lite"/>
    </source>
</evidence>
<dbReference type="InterPro" id="IPR037523">
    <property type="entry name" value="VOC_core"/>
</dbReference>
<dbReference type="InterPro" id="IPR004360">
    <property type="entry name" value="Glyas_Fos-R_dOase_dom"/>
</dbReference>
<feature type="region of interest" description="Disordered" evidence="2">
    <location>
        <begin position="145"/>
        <end position="182"/>
    </location>
</feature>
<evidence type="ECO:0000313" key="4">
    <source>
        <dbReference type="EMBL" id="BCL26812.1"/>
    </source>
</evidence>